<protein>
    <recommendedName>
        <fullName evidence="1">Arc-like DNA binding domain-containing protein</fullName>
    </recommendedName>
</protein>
<organism evidence="2 3">
    <name type="scientific">Bartonella taylorii 8TBB</name>
    <dbReference type="NCBI Taxonomy" id="1094560"/>
    <lineage>
        <taxon>Bacteria</taxon>
        <taxon>Pseudomonadati</taxon>
        <taxon>Pseudomonadota</taxon>
        <taxon>Alphaproteobacteria</taxon>
        <taxon>Hyphomicrobiales</taxon>
        <taxon>Bartonellaceae</taxon>
        <taxon>Bartonella</taxon>
    </lineage>
</organism>
<dbReference type="Gene3D" id="1.10.1220.10">
    <property type="entry name" value="Met repressor-like"/>
    <property type="match status" value="1"/>
</dbReference>
<dbReference type="SUPFAM" id="SSF47598">
    <property type="entry name" value="Ribbon-helix-helix"/>
    <property type="match status" value="1"/>
</dbReference>
<evidence type="ECO:0000259" key="1">
    <source>
        <dbReference type="Pfam" id="PF03869"/>
    </source>
</evidence>
<dbReference type="OrthoDB" id="7924982at2"/>
<dbReference type="Pfam" id="PF03869">
    <property type="entry name" value="Arc"/>
    <property type="match status" value="1"/>
</dbReference>
<dbReference type="GO" id="GO:0003677">
    <property type="term" value="F:DNA binding"/>
    <property type="evidence" value="ECO:0007669"/>
    <property type="project" value="InterPro"/>
</dbReference>
<feature type="domain" description="Arc-like DNA binding" evidence="1">
    <location>
        <begin position="6"/>
        <end position="45"/>
    </location>
</feature>
<dbReference type="InterPro" id="IPR013321">
    <property type="entry name" value="Arc_rbn_hlx_hlx"/>
</dbReference>
<gene>
    <name evidence="2" type="ORF">ME9_00974</name>
</gene>
<dbReference type="GO" id="GO:0006355">
    <property type="term" value="P:regulation of DNA-templated transcription"/>
    <property type="evidence" value="ECO:0007669"/>
    <property type="project" value="InterPro"/>
</dbReference>
<dbReference type="RefSeq" id="WP_004859800.1">
    <property type="nucleotide sequence ID" value="NZ_JH725052.1"/>
</dbReference>
<comment type="caution">
    <text evidence="2">The sequence shown here is derived from an EMBL/GenBank/DDBJ whole genome shotgun (WGS) entry which is preliminary data.</text>
</comment>
<proteinExistence type="predicted"/>
<dbReference type="EMBL" id="AIMD01000034">
    <property type="protein sequence ID" value="EJF94390.1"/>
    <property type="molecule type" value="Genomic_DNA"/>
</dbReference>
<dbReference type="InterPro" id="IPR010985">
    <property type="entry name" value="Ribbon_hlx_hlx"/>
</dbReference>
<sequence>MTKKDRVQFKFLIPIELKNQLEELAEANHRSLTGEILARLEDSVRTTVTLNHLLAMNSEDLKKLLEQPLVNKKQ</sequence>
<name>A0A9P2RZE1_BARTA</name>
<keyword evidence="3" id="KW-1185">Reference proteome</keyword>
<dbReference type="InterPro" id="IPR005569">
    <property type="entry name" value="Arc_DNA-bd_dom"/>
</dbReference>
<evidence type="ECO:0000313" key="2">
    <source>
        <dbReference type="EMBL" id="EJF94390.1"/>
    </source>
</evidence>
<accession>A0A9P2RZE1</accession>
<dbReference type="AlphaFoldDB" id="A0A9P2RZE1"/>
<evidence type="ECO:0000313" key="3">
    <source>
        <dbReference type="Proteomes" id="UP000002648"/>
    </source>
</evidence>
<reference evidence="2 3" key="1">
    <citation type="submission" date="2012-03" db="EMBL/GenBank/DDBJ databases">
        <title>The Genome Sequence of Bartonella taylorii 8TBB.</title>
        <authorList>
            <consortium name="The Broad Institute Genome Sequencing Platform"/>
            <consortium name="The Broad Institute Genome Sequencing Center for Infectious Disease"/>
            <person name="Feldgarden M."/>
            <person name="Kirby J."/>
            <person name="Kosoy M."/>
            <person name="Birtles R."/>
            <person name="Probert W.S."/>
            <person name="Chiaraviglio L."/>
            <person name="Young S.K."/>
            <person name="Zeng Q."/>
            <person name="Gargeya S."/>
            <person name="Fitzgerald M."/>
            <person name="Haas B."/>
            <person name="Abouelleil A."/>
            <person name="Alvarado L."/>
            <person name="Arachchi H.M."/>
            <person name="Berlin A."/>
            <person name="Chapman S.B."/>
            <person name="Gearin G."/>
            <person name="Goldberg J."/>
            <person name="Griggs A."/>
            <person name="Gujja S."/>
            <person name="Hansen M."/>
            <person name="Heiman D."/>
            <person name="Howarth C."/>
            <person name="Larimer J."/>
            <person name="Lui A."/>
            <person name="MacDonald P.J.P."/>
            <person name="McCowen C."/>
            <person name="Montmayeur A."/>
            <person name="Murphy C."/>
            <person name="Neiman D."/>
            <person name="Pearson M."/>
            <person name="Priest M."/>
            <person name="Roberts A."/>
            <person name="Saif S."/>
            <person name="Shea T."/>
            <person name="Sisk P."/>
            <person name="Stolte C."/>
            <person name="Sykes S."/>
            <person name="Wortman J."/>
            <person name="Nusbaum C."/>
            <person name="Birren B."/>
        </authorList>
    </citation>
    <scope>NUCLEOTIDE SEQUENCE [LARGE SCALE GENOMIC DNA]</scope>
    <source>
        <strain evidence="2 3">8TBB</strain>
    </source>
</reference>
<dbReference type="Proteomes" id="UP000002648">
    <property type="component" value="Unassembled WGS sequence"/>
</dbReference>